<keyword evidence="13" id="KW-0732">Signal</keyword>
<dbReference type="GO" id="GO:0004674">
    <property type="term" value="F:protein serine/threonine kinase activity"/>
    <property type="evidence" value="ECO:0007669"/>
    <property type="project" value="UniProtKB-KW"/>
</dbReference>
<dbReference type="Pfam" id="PF13499">
    <property type="entry name" value="EF-hand_7"/>
    <property type="match status" value="1"/>
</dbReference>
<dbReference type="PROSITE" id="PS00889">
    <property type="entry name" value="CNMP_BINDING_2"/>
    <property type="match status" value="1"/>
</dbReference>
<feature type="domain" description="EF-hand" evidence="16">
    <location>
        <begin position="740"/>
        <end position="775"/>
    </location>
</feature>
<dbReference type="PROSITE" id="PS50042">
    <property type="entry name" value="CNMP_BINDING_3"/>
    <property type="match status" value="2"/>
</dbReference>
<dbReference type="OrthoDB" id="40902at2759"/>
<keyword evidence="18" id="KW-1185">Reference proteome</keyword>
<feature type="domain" description="Cyclic nucleotide-binding" evidence="15">
    <location>
        <begin position="501"/>
        <end position="596"/>
    </location>
</feature>
<dbReference type="PANTHER" id="PTHR24349">
    <property type="entry name" value="SERINE/THREONINE-PROTEIN KINASE"/>
    <property type="match status" value="1"/>
</dbReference>
<dbReference type="InterPro" id="IPR000719">
    <property type="entry name" value="Prot_kinase_dom"/>
</dbReference>
<reference evidence="18" key="1">
    <citation type="journal article" date="2023" name="Commun. Biol.">
        <title>Genome analysis of Parmales, the sister group of diatoms, reveals the evolutionary specialization of diatoms from phago-mixotrophs to photoautotrophs.</title>
        <authorList>
            <person name="Ban H."/>
            <person name="Sato S."/>
            <person name="Yoshikawa S."/>
            <person name="Yamada K."/>
            <person name="Nakamura Y."/>
            <person name="Ichinomiya M."/>
            <person name="Sato N."/>
            <person name="Blanc-Mathieu R."/>
            <person name="Endo H."/>
            <person name="Kuwata A."/>
            <person name="Ogata H."/>
        </authorList>
    </citation>
    <scope>NUCLEOTIDE SEQUENCE [LARGE SCALE GENOMIC DNA]</scope>
</reference>
<dbReference type="Pfam" id="PF00069">
    <property type="entry name" value="Pkinase"/>
    <property type="match status" value="1"/>
</dbReference>
<evidence type="ECO:0000256" key="7">
    <source>
        <dbReference type="ARBA" id="ARBA00022837"/>
    </source>
</evidence>
<dbReference type="InterPro" id="IPR018247">
    <property type="entry name" value="EF_Hand_1_Ca_BS"/>
</dbReference>
<feature type="binding site" evidence="11">
    <location>
        <position position="145"/>
    </location>
    <ligand>
        <name>ATP</name>
        <dbReference type="ChEBI" id="CHEBI:30616"/>
    </ligand>
</feature>
<feature type="domain" description="Cyclic nucleotide-binding" evidence="15">
    <location>
        <begin position="630"/>
        <end position="711"/>
    </location>
</feature>
<comment type="caution">
    <text evidence="17">The sequence shown here is derived from an EMBL/GenBank/DDBJ whole genome shotgun (WGS) entry which is preliminary data.</text>
</comment>
<feature type="compositionally biased region" description="Low complexity" evidence="12">
    <location>
        <begin position="45"/>
        <end position="78"/>
    </location>
</feature>
<dbReference type="InterPro" id="IPR011992">
    <property type="entry name" value="EF-hand-dom_pair"/>
</dbReference>
<keyword evidence="4" id="KW-0808">Transferase</keyword>
<proteinExistence type="inferred from homology"/>
<evidence type="ECO:0000313" key="17">
    <source>
        <dbReference type="EMBL" id="GMI42936.1"/>
    </source>
</evidence>
<evidence type="ECO:0000256" key="9">
    <source>
        <dbReference type="ARBA" id="ARBA00022992"/>
    </source>
</evidence>
<dbReference type="CDD" id="cd00051">
    <property type="entry name" value="EFh"/>
    <property type="match status" value="2"/>
</dbReference>
<name>A0A9W7GBT3_9STRA</name>
<dbReference type="SMART" id="SM00054">
    <property type="entry name" value="EFh"/>
    <property type="match status" value="3"/>
</dbReference>
<dbReference type="PROSITE" id="PS50222">
    <property type="entry name" value="EF_HAND_2"/>
    <property type="match status" value="3"/>
</dbReference>
<comment type="similarity">
    <text evidence="10">Belongs to the protein kinase superfamily. Ser/Thr protein kinase family. CDPK subfamily.</text>
</comment>
<dbReference type="SUPFAM" id="SSF51206">
    <property type="entry name" value="cAMP-binding domain-like"/>
    <property type="match status" value="2"/>
</dbReference>
<dbReference type="GO" id="GO:0030553">
    <property type="term" value="F:cGMP binding"/>
    <property type="evidence" value="ECO:0007669"/>
    <property type="project" value="UniProtKB-KW"/>
</dbReference>
<dbReference type="InterPro" id="IPR017441">
    <property type="entry name" value="Protein_kinase_ATP_BS"/>
</dbReference>
<dbReference type="SMART" id="SM00220">
    <property type="entry name" value="S_TKc"/>
    <property type="match status" value="1"/>
</dbReference>
<feature type="chain" id="PRO_5040817739" description="cGMP-dependent protein kinase" evidence="13">
    <location>
        <begin position="25"/>
        <end position="818"/>
    </location>
</feature>
<dbReference type="PROSITE" id="PS00108">
    <property type="entry name" value="PROTEIN_KINASE_ST"/>
    <property type="match status" value="1"/>
</dbReference>
<evidence type="ECO:0000256" key="1">
    <source>
        <dbReference type="ARBA" id="ARBA00001946"/>
    </source>
</evidence>
<feature type="domain" description="EF-hand" evidence="16">
    <location>
        <begin position="776"/>
        <end position="811"/>
    </location>
</feature>
<sequence length="818" mass="91050">MTPRRLPQQIQRLILPTLSASCLAAIYAQNYSQETKSKETKSPETKSSSPSLPSSPSSPPSQLTENSPTPTRPLTSLLPLQPFLPASSLASCNAHNVMLQHRRSRLSRDLEAKYRPEWTNRLGEGAYGSVHIAHQIEPAEKVALKKISKRYTDQSSFKRETEALLRIHDAGGHPNVCGLRDMYEDRSYFYLILDLITGGEMFEHLIQNGAYSEHDAARLIKHVASALNFLHGIGIVHADLKPENLMLSSWNDKNSVIKMVDFGCAVVESEEEGVPTRELSRSDGGTTAYWPPELFKIKSKTFLARPPMDMWSLGVILYIMLTGMHPFDLHGTATDEDIEETIKKNPSPVFSKNLTGHLSPSAADLIQKLMTADPERRITARELLNHPWILGETTNKYKMAGSDRRLNRFREVREKLEAGVFAVLVSSGTKAGGGGGANERMLEKAFEVFDSDKKGFISTDDMARVMSSQGVNLNEKDKKDLMDSLPDDTSSRRKGKGKSKVDLTSFSDLMSNLNTVYFARNQHIFQEGEKGDRMYFINAGKVKVTLDGMKLGTLGAGDFFGEGSMLDPTKTRSATVTALTPVEVMEIPRHDYERYVKDASFAKSDMKAVRNSRMLSNAKSLIRLQKNLVYHNLKMNEPMFREGDEGSSMYTVGSGKMKVASQGFDIAELGPGDIFGEVALLMKRPRSSTISCISKECKVLEMKGEDFMALVDSTPDFEASLRDLSRRREFKKALKKAKGDTGSSLKELFEKIDLDGDGKLSALEVKQVLRSFDASFPDEEANALVQSMDVDGSGFVSWDEFKRVVGLEVWVGELHRES</sequence>
<dbReference type="EMBL" id="BRYA01000185">
    <property type="protein sequence ID" value="GMI42936.1"/>
    <property type="molecule type" value="Genomic_DNA"/>
</dbReference>
<dbReference type="PROSITE" id="PS50011">
    <property type="entry name" value="PROTEIN_KINASE_DOM"/>
    <property type="match status" value="1"/>
</dbReference>
<dbReference type="Pfam" id="PF00027">
    <property type="entry name" value="cNMP_binding"/>
    <property type="match status" value="2"/>
</dbReference>
<evidence type="ECO:0000256" key="6">
    <source>
        <dbReference type="ARBA" id="ARBA00022777"/>
    </source>
</evidence>
<feature type="region of interest" description="Disordered" evidence="12">
    <location>
        <begin position="32"/>
        <end position="78"/>
    </location>
</feature>
<dbReference type="SMART" id="SM00100">
    <property type="entry name" value="cNMP"/>
    <property type="match status" value="2"/>
</dbReference>
<feature type="signal peptide" evidence="13">
    <location>
        <begin position="1"/>
        <end position="24"/>
    </location>
</feature>
<keyword evidence="8 11" id="KW-0067">ATP-binding</keyword>
<dbReference type="Gene3D" id="2.60.120.10">
    <property type="entry name" value="Jelly Rolls"/>
    <property type="match status" value="2"/>
</dbReference>
<dbReference type="PROSITE" id="PS00018">
    <property type="entry name" value="EF_HAND_1"/>
    <property type="match status" value="2"/>
</dbReference>
<evidence type="ECO:0000256" key="10">
    <source>
        <dbReference type="ARBA" id="ARBA00024334"/>
    </source>
</evidence>
<evidence type="ECO:0000256" key="5">
    <source>
        <dbReference type="ARBA" id="ARBA00022741"/>
    </source>
</evidence>
<dbReference type="SUPFAM" id="SSF56112">
    <property type="entry name" value="Protein kinase-like (PK-like)"/>
    <property type="match status" value="1"/>
</dbReference>
<evidence type="ECO:0000256" key="2">
    <source>
        <dbReference type="ARBA" id="ARBA00022527"/>
    </source>
</evidence>
<evidence type="ECO:0000259" key="16">
    <source>
        <dbReference type="PROSITE" id="PS50222"/>
    </source>
</evidence>
<dbReference type="CDD" id="cd00038">
    <property type="entry name" value="CAP_ED"/>
    <property type="match status" value="2"/>
</dbReference>
<dbReference type="InterPro" id="IPR002048">
    <property type="entry name" value="EF_hand_dom"/>
</dbReference>
<keyword evidence="6" id="KW-0418">Kinase</keyword>
<accession>A0A9W7GBT3</accession>
<evidence type="ECO:0000256" key="3">
    <source>
        <dbReference type="ARBA" id="ARBA00022535"/>
    </source>
</evidence>
<dbReference type="InterPro" id="IPR011009">
    <property type="entry name" value="Kinase-like_dom_sf"/>
</dbReference>
<evidence type="ECO:0000259" key="14">
    <source>
        <dbReference type="PROSITE" id="PS50011"/>
    </source>
</evidence>
<dbReference type="Pfam" id="PF13202">
    <property type="entry name" value="EF-hand_5"/>
    <property type="match status" value="1"/>
</dbReference>
<gene>
    <name evidence="17" type="ORF">TrCOL_g3247</name>
</gene>
<dbReference type="GO" id="GO:0005524">
    <property type="term" value="F:ATP binding"/>
    <property type="evidence" value="ECO:0007669"/>
    <property type="project" value="UniProtKB-UniRule"/>
</dbReference>
<dbReference type="InterPro" id="IPR008271">
    <property type="entry name" value="Ser/Thr_kinase_AS"/>
</dbReference>
<evidence type="ECO:0000256" key="13">
    <source>
        <dbReference type="SAM" id="SignalP"/>
    </source>
</evidence>
<protein>
    <recommendedName>
        <fullName evidence="19">cGMP-dependent protein kinase</fullName>
    </recommendedName>
</protein>
<keyword evidence="7" id="KW-0106">Calcium</keyword>
<dbReference type="SUPFAM" id="SSF47473">
    <property type="entry name" value="EF-hand"/>
    <property type="match status" value="1"/>
</dbReference>
<comment type="cofactor">
    <cofactor evidence="1">
        <name>Mg(2+)</name>
        <dbReference type="ChEBI" id="CHEBI:18420"/>
    </cofactor>
</comment>
<feature type="compositionally biased region" description="Basic and acidic residues" evidence="12">
    <location>
        <begin position="35"/>
        <end position="44"/>
    </location>
</feature>
<dbReference type="Gene3D" id="1.10.238.10">
    <property type="entry name" value="EF-hand"/>
    <property type="match status" value="2"/>
</dbReference>
<dbReference type="PROSITE" id="PS00107">
    <property type="entry name" value="PROTEIN_KINASE_ATP"/>
    <property type="match status" value="1"/>
</dbReference>
<dbReference type="AlphaFoldDB" id="A0A9W7GBT3"/>
<organism evidence="17 18">
    <name type="scientific">Triparma columacea</name>
    <dbReference type="NCBI Taxonomy" id="722753"/>
    <lineage>
        <taxon>Eukaryota</taxon>
        <taxon>Sar</taxon>
        <taxon>Stramenopiles</taxon>
        <taxon>Ochrophyta</taxon>
        <taxon>Bolidophyceae</taxon>
        <taxon>Parmales</taxon>
        <taxon>Triparmaceae</taxon>
        <taxon>Triparma</taxon>
    </lineage>
</organism>
<dbReference type="FunFam" id="1.10.510.10:FF:000571">
    <property type="entry name" value="Maternal embryonic leucine zipper kinase"/>
    <property type="match status" value="1"/>
</dbReference>
<dbReference type="InterPro" id="IPR018490">
    <property type="entry name" value="cNMP-bd_dom_sf"/>
</dbReference>
<evidence type="ECO:0000259" key="15">
    <source>
        <dbReference type="PROSITE" id="PS50042"/>
    </source>
</evidence>
<evidence type="ECO:0008006" key="19">
    <source>
        <dbReference type="Google" id="ProtNLM"/>
    </source>
</evidence>
<feature type="region of interest" description="Disordered" evidence="12">
    <location>
        <begin position="476"/>
        <end position="499"/>
    </location>
</feature>
<evidence type="ECO:0000256" key="4">
    <source>
        <dbReference type="ARBA" id="ARBA00022679"/>
    </source>
</evidence>
<dbReference type="Proteomes" id="UP001165065">
    <property type="component" value="Unassembled WGS sequence"/>
</dbReference>
<evidence type="ECO:0000256" key="11">
    <source>
        <dbReference type="PROSITE-ProRule" id="PRU10141"/>
    </source>
</evidence>
<keyword evidence="5 11" id="KW-0547">Nucleotide-binding</keyword>
<evidence type="ECO:0000256" key="12">
    <source>
        <dbReference type="SAM" id="MobiDB-lite"/>
    </source>
</evidence>
<evidence type="ECO:0000256" key="8">
    <source>
        <dbReference type="ARBA" id="ARBA00022840"/>
    </source>
</evidence>
<dbReference type="GO" id="GO:0005509">
    <property type="term" value="F:calcium ion binding"/>
    <property type="evidence" value="ECO:0007669"/>
    <property type="project" value="InterPro"/>
</dbReference>
<feature type="domain" description="Protein kinase" evidence="14">
    <location>
        <begin position="116"/>
        <end position="389"/>
    </location>
</feature>
<dbReference type="InterPro" id="IPR014710">
    <property type="entry name" value="RmlC-like_jellyroll"/>
</dbReference>
<dbReference type="Gene3D" id="1.10.510.10">
    <property type="entry name" value="Transferase(Phosphotransferase) domain 1"/>
    <property type="match status" value="1"/>
</dbReference>
<dbReference type="InterPro" id="IPR050205">
    <property type="entry name" value="CDPK_Ser/Thr_kinases"/>
</dbReference>
<dbReference type="InterPro" id="IPR000595">
    <property type="entry name" value="cNMP-bd_dom"/>
</dbReference>
<dbReference type="InterPro" id="IPR018488">
    <property type="entry name" value="cNMP-bd_CS"/>
</dbReference>
<keyword evidence="2" id="KW-0723">Serine/threonine-protein kinase</keyword>
<evidence type="ECO:0000313" key="18">
    <source>
        <dbReference type="Proteomes" id="UP001165065"/>
    </source>
</evidence>
<keyword evidence="3" id="KW-0140">cGMP</keyword>
<feature type="domain" description="EF-hand" evidence="16">
    <location>
        <begin position="437"/>
        <end position="472"/>
    </location>
</feature>
<keyword evidence="9" id="KW-0142">cGMP-binding</keyword>